<dbReference type="EMBL" id="MAEI02000001">
    <property type="protein sequence ID" value="MEO1780808.1"/>
    <property type="molecule type" value="Genomic_DNA"/>
</dbReference>
<name>A0ABV0EYD1_9ENTE</name>
<organism evidence="3 4">
    <name type="scientific">Enterococcus diestrammenae</name>
    <dbReference type="NCBI Taxonomy" id="1155073"/>
    <lineage>
        <taxon>Bacteria</taxon>
        <taxon>Bacillati</taxon>
        <taxon>Bacillota</taxon>
        <taxon>Bacilli</taxon>
        <taxon>Lactobacillales</taxon>
        <taxon>Enterococcaceae</taxon>
        <taxon>Enterococcus</taxon>
    </lineage>
</organism>
<evidence type="ECO:0000313" key="3">
    <source>
        <dbReference type="EMBL" id="MEO1780808.1"/>
    </source>
</evidence>
<dbReference type="Proteomes" id="UP001429357">
    <property type="component" value="Unassembled WGS sequence"/>
</dbReference>
<sequence>MVSGVFADGVRENLTVFAFSRYAGSKDHTTSTQGKRGGILEQTRLGKKKQKNPWWLYIVMFLVGVIVAMVAFILLTKKDEQPKQTASSTGSSTVTQRQEGSARNTSQTAVSASAETEETSASSDIGSSTAEAPYAVDIATFTEQDSLRFRPKGDSIGTLNRGKSALIRKVDDLYYFEWSHVYRDAWTNYSGRFVYQVELETVPTEELEVSSYSQVPRTVKVNTRFKLTNLISANDDFAQSWQGQYLYSFYASDGTISLTVPEDNTGGFSSQMEYQLVKQ</sequence>
<keyword evidence="2" id="KW-0472">Membrane</keyword>
<feature type="transmembrane region" description="Helical" evidence="2">
    <location>
        <begin position="54"/>
        <end position="75"/>
    </location>
</feature>
<reference evidence="3 4" key="2">
    <citation type="submission" date="2024-02" db="EMBL/GenBank/DDBJ databases">
        <title>The Genome Sequence of Enterococcus diestrammenae JM9A.</title>
        <authorList>
            <person name="Earl A."/>
            <person name="Manson A."/>
            <person name="Gilmore M."/>
            <person name="Sanders J."/>
            <person name="Shea T."/>
            <person name="Howe W."/>
            <person name="Livny J."/>
            <person name="Cuomo C."/>
            <person name="Neafsey D."/>
            <person name="Birren B."/>
        </authorList>
    </citation>
    <scope>NUCLEOTIDE SEQUENCE [LARGE SCALE GENOMIC DNA]</scope>
    <source>
        <strain evidence="3 4">JM9A</strain>
    </source>
</reference>
<proteinExistence type="predicted"/>
<evidence type="ECO:0000313" key="4">
    <source>
        <dbReference type="Proteomes" id="UP001429357"/>
    </source>
</evidence>
<feature type="compositionally biased region" description="Polar residues" evidence="1">
    <location>
        <begin position="83"/>
        <end position="104"/>
    </location>
</feature>
<evidence type="ECO:0000256" key="1">
    <source>
        <dbReference type="SAM" id="MobiDB-lite"/>
    </source>
</evidence>
<keyword evidence="4" id="KW-1185">Reference proteome</keyword>
<comment type="caution">
    <text evidence="3">The sequence shown here is derived from an EMBL/GenBank/DDBJ whole genome shotgun (WGS) entry which is preliminary data.</text>
</comment>
<protein>
    <submittedName>
        <fullName evidence="3">Uncharacterized protein</fullName>
    </submittedName>
</protein>
<reference evidence="4" key="1">
    <citation type="submission" date="2016-06" db="EMBL/GenBank/DDBJ databases">
        <title>Four novel species of enterococci isolated from chicken manure.</title>
        <authorList>
            <person name="Van Tyne D."/>
        </authorList>
    </citation>
    <scope>NUCLEOTIDE SEQUENCE [LARGE SCALE GENOMIC DNA]</scope>
    <source>
        <strain evidence="4">JM9A</strain>
    </source>
</reference>
<keyword evidence="2" id="KW-0812">Transmembrane</keyword>
<feature type="compositionally biased region" description="Low complexity" evidence="1">
    <location>
        <begin position="105"/>
        <end position="123"/>
    </location>
</feature>
<evidence type="ECO:0000256" key="2">
    <source>
        <dbReference type="SAM" id="Phobius"/>
    </source>
</evidence>
<feature type="region of interest" description="Disordered" evidence="1">
    <location>
        <begin position="83"/>
        <end position="127"/>
    </location>
</feature>
<keyword evidence="2" id="KW-1133">Transmembrane helix</keyword>
<accession>A0ABV0EYD1</accession>
<gene>
    <name evidence="3" type="ORF">BAU18_000359</name>
</gene>